<dbReference type="EMBL" id="LT981265">
    <property type="protein sequence ID" value="SPC34247.1"/>
    <property type="molecule type" value="Genomic_DNA"/>
</dbReference>
<evidence type="ECO:0000313" key="1">
    <source>
        <dbReference type="EMBL" id="SPC34247.1"/>
    </source>
</evidence>
<accession>A0A2K5ARI5</accession>
<dbReference type="AlphaFoldDB" id="A0A2K5ARI5"/>
<dbReference type="RefSeq" id="WP_103287057.1">
    <property type="nucleotide sequence ID" value="NZ_LT981265.1"/>
</dbReference>
<evidence type="ECO:0000313" key="2">
    <source>
        <dbReference type="Proteomes" id="UP000236248"/>
    </source>
</evidence>
<proteinExistence type="predicted"/>
<gene>
    <name evidence="1" type="ORF">NCAV_1070</name>
</gene>
<name>A0A2K5ARI5_9ARCH</name>
<reference evidence="2" key="1">
    <citation type="submission" date="2018-01" db="EMBL/GenBank/DDBJ databases">
        <authorList>
            <person name="Kerou L M."/>
        </authorList>
    </citation>
    <scope>NUCLEOTIDE SEQUENCE [LARGE SCALE GENOMIC DNA]</scope>
    <source>
        <strain evidence="2">SCU2</strain>
    </source>
</reference>
<sequence length="265" mass="30815">MIKKILPSSLKTLPLAVRGISISNPIEVVEYNNEYYTLNRDSIDTTAEIEVNIIASVKTIEEVYNLLLARVLNDNPDPFAITLQAIDNPTLLQYLKEIKALKIEEAVEMIPRAYLEYLEKRLREQERKKPVIIDISLINGIVEVIKYLKTKGKSEQEIEHIFFSLLEPEEDERAYYYWNGHDLLKAVKLLVEEEEREREKQEIVVGIDGESIGQSRGDSSDRDRVVKLVVIIELSQVDKSRIDKFIERIKEVAREYGIEIRYELH</sequence>
<dbReference type="KEGG" id="ncv:NCAV_1070"/>
<organism evidence="1 2">
    <name type="scientific">Candidatus Nitrosocaldus cavascurensis</name>
    <dbReference type="NCBI Taxonomy" id="2058097"/>
    <lineage>
        <taxon>Archaea</taxon>
        <taxon>Nitrososphaerota</taxon>
        <taxon>Nitrososphaeria</taxon>
        <taxon>Candidatus Nitrosocaldales</taxon>
        <taxon>Candidatus Nitrosocaldaceae</taxon>
        <taxon>Candidatus Nitrosocaldus</taxon>
    </lineage>
</organism>
<keyword evidence="2" id="KW-1185">Reference proteome</keyword>
<dbReference type="Proteomes" id="UP000236248">
    <property type="component" value="Chromosome NCAV"/>
</dbReference>
<protein>
    <submittedName>
        <fullName evidence="1">Uncharacterized protein</fullName>
    </submittedName>
</protein>
<dbReference type="GeneID" id="41595090"/>